<name>A0A922ENF9_CARIL</name>
<protein>
    <recommendedName>
        <fullName evidence="5">Glycine-rich domain-containing protein 1</fullName>
    </recommendedName>
</protein>
<dbReference type="PANTHER" id="PTHR34365">
    <property type="entry name" value="ENOLASE (DUF1399)"/>
    <property type="match status" value="1"/>
</dbReference>
<organism evidence="3 4">
    <name type="scientific">Carya illinoinensis</name>
    <name type="common">Pecan</name>
    <dbReference type="NCBI Taxonomy" id="32201"/>
    <lineage>
        <taxon>Eukaryota</taxon>
        <taxon>Viridiplantae</taxon>
        <taxon>Streptophyta</taxon>
        <taxon>Embryophyta</taxon>
        <taxon>Tracheophyta</taxon>
        <taxon>Spermatophyta</taxon>
        <taxon>Magnoliopsida</taxon>
        <taxon>eudicotyledons</taxon>
        <taxon>Gunneridae</taxon>
        <taxon>Pentapetalae</taxon>
        <taxon>rosids</taxon>
        <taxon>fabids</taxon>
        <taxon>Fagales</taxon>
        <taxon>Juglandaceae</taxon>
        <taxon>Carya</taxon>
    </lineage>
</organism>
<accession>A0A922ENF9</accession>
<evidence type="ECO:0000313" key="4">
    <source>
        <dbReference type="Proteomes" id="UP000811246"/>
    </source>
</evidence>
<gene>
    <name evidence="3" type="ORF">I3842_07G164700</name>
</gene>
<feature type="domain" description="GRDP C2" evidence="1">
    <location>
        <begin position="304"/>
        <end position="436"/>
    </location>
</feature>
<evidence type="ECO:0008006" key="5">
    <source>
        <dbReference type="Google" id="ProtNLM"/>
    </source>
</evidence>
<dbReference type="InterPro" id="IPR057458">
    <property type="entry name" value="GRDP_C2"/>
</dbReference>
<evidence type="ECO:0000259" key="2">
    <source>
        <dbReference type="Pfam" id="PF25335"/>
    </source>
</evidence>
<dbReference type="Pfam" id="PF07173">
    <property type="entry name" value="GRDP-like"/>
    <property type="match status" value="1"/>
</dbReference>
<dbReference type="AlphaFoldDB" id="A0A922ENF9"/>
<dbReference type="InterPro" id="IPR009836">
    <property type="entry name" value="GRDP-like"/>
</dbReference>
<dbReference type="InterPro" id="IPR057518">
    <property type="entry name" value="GRDP_C"/>
</dbReference>
<dbReference type="Pfam" id="PF25335">
    <property type="entry name" value="GRDP_C"/>
    <property type="match status" value="1"/>
</dbReference>
<dbReference type="PANTHER" id="PTHR34365:SF15">
    <property type="entry name" value="GLYCINE-RICH DOMAIN-CONTAINING PROTEIN 1"/>
    <property type="match status" value="1"/>
</dbReference>
<proteinExistence type="predicted"/>
<dbReference type="Pfam" id="PF25334">
    <property type="entry name" value="C2_GRDP"/>
    <property type="match status" value="1"/>
</dbReference>
<comment type="caution">
    <text evidence="3">The sequence shown here is derived from an EMBL/GenBank/DDBJ whole genome shotgun (WGS) entry which is preliminary data.</text>
</comment>
<sequence>MEMEQELEWAEAQKIVISEDLVAAAKQQLKFLAEVDKNRNLYDGPVLDRAVLRYKQCWLPLLAKHTKFNVTEGPLVVPLDCEWIWHCHRLNPVRYKDDCEELYGRVLDNWNVASSVQGTCKKQTEEIWNIMYPIEPYELDPSSQLTENFGAIVMGASESTDYDLHSAVKRQCPFFYQVSGPAMNDDHFLEGAVARYKGFLHLIKRNKERSINRFCVPTYDIDLIWHSHQLHPDSYCEDLVAIVDKVLEHDDTDSDRTKGKKLDVGFSRTTKQWEEAFGSRYWRAGAIMKLTPSNEYQNVIQLPKKTLVEVMLEIVGIKYLQVGFKGNLFVSFGKEQPDLVFNTRKRTSMYSESGKKQVIVFQCEPTGELFFELMTSSSLNLPTERAVKVLGTTSIPLEHLIHPISKLPIERWFDLRPNPGVTVSKPISLLIALSLTAPTPAPYVVQMVRTGSFSKSPCFIPLPGRSLHLDSKTFILDEADNEIISLLMSESTIKDASSSHYKKFSFSSRKFYPKLYVRGKYLAYDTKRVRVKKSCYFLLNYVRRARSCGKSHFLRRKNEFLRRLHVAANTFKYYNTFPLFLFSPARYPLVFPSPPFFFSPRLILPLWLKDGFAAALPKPCLLVCCRHLAEEVKVTGMAASGETHVLAEFDGKMWSLINANWLLQLQKELNEDGHIFELTGIQKVIIVPGRKLEYESDCCEKLKDEQNFMTAVEFSAENPYGKAVALFNLKSGLLEIKEEWLVLPGILSAFIISDILRKEGYSGISTDNIQDQREMVNVLTEDAERCNKETRKTNSFIALAKAMGADEAVENGRKVILKENCTCSRKHGYKRKAPRKSVAREKFADCRPCRGCADGGAEDGTGCRERYGGKNEASMKGIPYGTCDDGYDHKDLVKSGVCGAGGGCSGGCGGCRGGGGGGSCRGGCGGGGGCGK</sequence>
<reference evidence="3" key="1">
    <citation type="submission" date="2021-01" db="EMBL/GenBank/DDBJ databases">
        <authorList>
            <person name="Lovell J.T."/>
            <person name="Bentley N."/>
            <person name="Bhattarai G."/>
            <person name="Jenkins J.W."/>
            <person name="Sreedasyam A."/>
            <person name="Alarcon Y."/>
            <person name="Bock C."/>
            <person name="Boston L."/>
            <person name="Carlson J."/>
            <person name="Cervantes K."/>
            <person name="Clermont K."/>
            <person name="Krom N."/>
            <person name="Kubenka K."/>
            <person name="Mamidi S."/>
            <person name="Mattison C."/>
            <person name="Monteros M."/>
            <person name="Pisani C."/>
            <person name="Plott C."/>
            <person name="Rajasekar S."/>
            <person name="Rhein H.S."/>
            <person name="Rohla C."/>
            <person name="Song M."/>
            <person name="Hilaire R.S."/>
            <person name="Shu S."/>
            <person name="Wells L."/>
            <person name="Wang X."/>
            <person name="Webber J."/>
            <person name="Heerema R.J."/>
            <person name="Klein P."/>
            <person name="Conner P."/>
            <person name="Grauke L."/>
            <person name="Grimwood J."/>
            <person name="Schmutz J."/>
            <person name="Randall J.J."/>
        </authorList>
    </citation>
    <scope>NUCLEOTIDE SEQUENCE</scope>
    <source>
        <tissue evidence="3">Leaf</tissue>
    </source>
</reference>
<feature type="domain" description="GRPD C-terminal" evidence="2">
    <location>
        <begin position="631"/>
        <end position="736"/>
    </location>
</feature>
<evidence type="ECO:0000259" key="1">
    <source>
        <dbReference type="Pfam" id="PF25334"/>
    </source>
</evidence>
<dbReference type="Proteomes" id="UP000811246">
    <property type="component" value="Chromosome 7"/>
</dbReference>
<evidence type="ECO:0000313" key="3">
    <source>
        <dbReference type="EMBL" id="KAG6705093.1"/>
    </source>
</evidence>
<dbReference type="EMBL" id="CM031831">
    <property type="protein sequence ID" value="KAG6705093.1"/>
    <property type="molecule type" value="Genomic_DNA"/>
</dbReference>